<dbReference type="AlphaFoldDB" id="A0A2I0JD22"/>
<organism evidence="1 2">
    <name type="scientific">Punica granatum</name>
    <name type="common">Pomegranate</name>
    <dbReference type="NCBI Taxonomy" id="22663"/>
    <lineage>
        <taxon>Eukaryota</taxon>
        <taxon>Viridiplantae</taxon>
        <taxon>Streptophyta</taxon>
        <taxon>Embryophyta</taxon>
        <taxon>Tracheophyta</taxon>
        <taxon>Spermatophyta</taxon>
        <taxon>Magnoliopsida</taxon>
        <taxon>eudicotyledons</taxon>
        <taxon>Gunneridae</taxon>
        <taxon>Pentapetalae</taxon>
        <taxon>rosids</taxon>
        <taxon>malvids</taxon>
        <taxon>Myrtales</taxon>
        <taxon>Lythraceae</taxon>
        <taxon>Punica</taxon>
    </lineage>
</organism>
<evidence type="ECO:0000313" key="2">
    <source>
        <dbReference type="Proteomes" id="UP000233551"/>
    </source>
</evidence>
<proteinExistence type="predicted"/>
<gene>
    <name evidence="1" type="ORF">CRG98_025449</name>
</gene>
<evidence type="ECO:0000313" key="1">
    <source>
        <dbReference type="EMBL" id="PKI54154.1"/>
    </source>
</evidence>
<dbReference type="Proteomes" id="UP000233551">
    <property type="component" value="Unassembled WGS sequence"/>
</dbReference>
<protein>
    <submittedName>
        <fullName evidence="1">Uncharacterized protein</fullName>
    </submittedName>
</protein>
<reference evidence="1 2" key="1">
    <citation type="submission" date="2017-11" db="EMBL/GenBank/DDBJ databases">
        <title>De-novo sequencing of pomegranate (Punica granatum L.) genome.</title>
        <authorList>
            <person name="Akparov Z."/>
            <person name="Amiraslanov A."/>
            <person name="Hajiyeva S."/>
            <person name="Abbasov M."/>
            <person name="Kaur K."/>
            <person name="Hamwieh A."/>
            <person name="Solovyev V."/>
            <person name="Salamov A."/>
            <person name="Braich B."/>
            <person name="Kosarev P."/>
            <person name="Mahmoud A."/>
            <person name="Hajiyev E."/>
            <person name="Babayeva S."/>
            <person name="Izzatullayeva V."/>
            <person name="Mammadov A."/>
            <person name="Mammadov A."/>
            <person name="Sharifova S."/>
            <person name="Ojaghi J."/>
            <person name="Eynullazada K."/>
            <person name="Bayramov B."/>
            <person name="Abdulazimova A."/>
            <person name="Shahmuradov I."/>
        </authorList>
    </citation>
    <scope>NUCLEOTIDE SEQUENCE [LARGE SCALE GENOMIC DNA]</scope>
    <source>
        <strain evidence="2">cv. AG2017</strain>
        <tissue evidence="1">Leaf</tissue>
    </source>
</reference>
<keyword evidence="2" id="KW-1185">Reference proteome</keyword>
<name>A0A2I0JD22_PUNGR</name>
<accession>A0A2I0JD22</accession>
<sequence length="134" mass="14868">MQDSFRKTTTTTTSGGVPWLSKAIDLASKFHREPPWRRPTRLVPVGSVQYSSRVCSVPFGSVQRKTAQTRPVNGPTRLLKVPSRISGLGQDTEDLSRSLPGRSTGSLAFSGFLHNPGRFRELVDTGYRPRWLAL</sequence>
<comment type="caution">
    <text evidence="1">The sequence shown here is derived from an EMBL/GenBank/DDBJ whole genome shotgun (WGS) entry which is preliminary data.</text>
</comment>
<dbReference type="EMBL" id="PGOL01001805">
    <property type="protein sequence ID" value="PKI54154.1"/>
    <property type="molecule type" value="Genomic_DNA"/>
</dbReference>